<feature type="domain" description="O-methyltransferase C-terminal" evidence="6">
    <location>
        <begin position="154"/>
        <end position="210"/>
    </location>
</feature>
<dbReference type="InterPro" id="IPR036390">
    <property type="entry name" value="WH_DNA-bd_sf"/>
</dbReference>
<protein>
    <submittedName>
        <fullName evidence="8">Isoliquiritigenin 2'-O-methyltransferase</fullName>
        <ecNumber evidence="8">2.1.1.76</ecNumber>
    </submittedName>
</protein>
<evidence type="ECO:0000259" key="7">
    <source>
        <dbReference type="Pfam" id="PF08100"/>
    </source>
</evidence>
<accession>A0A151TCG4</accession>
<evidence type="ECO:0000256" key="4">
    <source>
        <dbReference type="PIRSR" id="PIRSR005739-1"/>
    </source>
</evidence>
<dbReference type="PROSITE" id="PS51683">
    <property type="entry name" value="SAM_OMT_II"/>
    <property type="match status" value="1"/>
</dbReference>
<dbReference type="Gene3D" id="1.10.10.10">
    <property type="entry name" value="Winged helix-like DNA-binding domain superfamily/Winged helix DNA-binding domain"/>
    <property type="match status" value="1"/>
</dbReference>
<evidence type="ECO:0000256" key="1">
    <source>
        <dbReference type="ARBA" id="ARBA00022603"/>
    </source>
</evidence>
<dbReference type="GO" id="GO:0032259">
    <property type="term" value="P:methylation"/>
    <property type="evidence" value="ECO:0007669"/>
    <property type="project" value="UniProtKB-KW"/>
</dbReference>
<dbReference type="AlphaFoldDB" id="A0A151TCG4"/>
<feature type="domain" description="O-methyltransferase C-terminal" evidence="6">
    <location>
        <begin position="211"/>
        <end position="329"/>
    </location>
</feature>
<dbReference type="Proteomes" id="UP000075243">
    <property type="component" value="Chromosome 7"/>
</dbReference>
<feature type="region of interest" description="Disordered" evidence="5">
    <location>
        <begin position="1"/>
        <end position="21"/>
    </location>
</feature>
<dbReference type="Pfam" id="PF08100">
    <property type="entry name" value="Dimerisation"/>
    <property type="match status" value="1"/>
</dbReference>
<dbReference type="PIRSF" id="PIRSF005739">
    <property type="entry name" value="O-mtase"/>
    <property type="match status" value="1"/>
</dbReference>
<dbReference type="InterPro" id="IPR036388">
    <property type="entry name" value="WH-like_DNA-bd_sf"/>
</dbReference>
<sequence>MGSYSLKKENHVVETPTPQRDHDADTTLYAMVLGSNVVFPAALNAAIELNVFEIIAKESSQESGGFMSPLEIASKLPTQKQHCHELPNRLERLLRLLASYSLLSVSTRTNEDGSTDRVYGVSPVGKYFVYDENGDGYLASFTSFLCHPALSGVWLNFKEAIIDPEIDLFKKVHGMSKFEYFGKDPETNHVFNKAMDDICTTHMKRILEVYTGINFDLPHVIENAPPIPGVEHIGGNMFEGVPQGDAMMLKAICHNWSDEKAIEILSNCYKALPAKGKVIVGDFILPEDPEPTNDYKVVSILDNIMFITPGGRERTEKQFESLGNRSGFSRFQVVCRAFSTMAVMEFYK</sequence>
<keyword evidence="3" id="KW-0949">S-adenosyl-L-methionine</keyword>
<evidence type="ECO:0000256" key="5">
    <source>
        <dbReference type="SAM" id="MobiDB-lite"/>
    </source>
</evidence>
<dbReference type="InterPro" id="IPR016461">
    <property type="entry name" value="COMT-like"/>
</dbReference>
<evidence type="ECO:0000259" key="6">
    <source>
        <dbReference type="Pfam" id="PF00891"/>
    </source>
</evidence>
<dbReference type="GO" id="GO:0030755">
    <property type="term" value="F:quercetin 3-O-methyltransferase activity"/>
    <property type="evidence" value="ECO:0007669"/>
    <property type="project" value="UniProtKB-EC"/>
</dbReference>
<keyword evidence="9" id="KW-1185">Reference proteome</keyword>
<dbReference type="SUPFAM" id="SSF46785">
    <property type="entry name" value="Winged helix' DNA-binding domain"/>
    <property type="match status" value="1"/>
</dbReference>
<dbReference type="GO" id="GO:0008171">
    <property type="term" value="F:O-methyltransferase activity"/>
    <property type="evidence" value="ECO:0007669"/>
    <property type="project" value="InterPro"/>
</dbReference>
<dbReference type="Pfam" id="PF00891">
    <property type="entry name" value="Methyltransf_2"/>
    <property type="match status" value="2"/>
</dbReference>
<gene>
    <name evidence="8" type="ORF">KK1_019319</name>
</gene>
<evidence type="ECO:0000256" key="3">
    <source>
        <dbReference type="ARBA" id="ARBA00022691"/>
    </source>
</evidence>
<keyword evidence="1 8" id="KW-0489">Methyltransferase</keyword>
<dbReference type="EMBL" id="CM003609">
    <property type="protein sequence ID" value="KYP64714.1"/>
    <property type="molecule type" value="Genomic_DNA"/>
</dbReference>
<dbReference type="OMA" id="EFIMPEE"/>
<dbReference type="GO" id="GO:0046983">
    <property type="term" value="F:protein dimerization activity"/>
    <property type="evidence" value="ECO:0007669"/>
    <property type="project" value="InterPro"/>
</dbReference>
<dbReference type="InterPro" id="IPR012967">
    <property type="entry name" value="COMT_dimerisation"/>
</dbReference>
<dbReference type="PANTHER" id="PTHR11746">
    <property type="entry name" value="O-METHYLTRANSFERASE"/>
    <property type="match status" value="1"/>
</dbReference>
<proteinExistence type="predicted"/>
<dbReference type="SUPFAM" id="SSF53335">
    <property type="entry name" value="S-adenosyl-L-methionine-dependent methyltransferases"/>
    <property type="match status" value="1"/>
</dbReference>
<feature type="domain" description="O-methyltransferase dimerisation" evidence="7">
    <location>
        <begin position="37"/>
        <end position="129"/>
    </location>
</feature>
<evidence type="ECO:0000313" key="8">
    <source>
        <dbReference type="EMBL" id="KYP64714.1"/>
    </source>
</evidence>
<feature type="compositionally biased region" description="Basic and acidic residues" evidence="5">
    <location>
        <begin position="1"/>
        <end position="12"/>
    </location>
</feature>
<dbReference type="EC" id="2.1.1.76" evidence="8"/>
<organism evidence="8 9">
    <name type="scientific">Cajanus cajan</name>
    <name type="common">Pigeon pea</name>
    <name type="synonym">Cajanus indicus</name>
    <dbReference type="NCBI Taxonomy" id="3821"/>
    <lineage>
        <taxon>Eukaryota</taxon>
        <taxon>Viridiplantae</taxon>
        <taxon>Streptophyta</taxon>
        <taxon>Embryophyta</taxon>
        <taxon>Tracheophyta</taxon>
        <taxon>Spermatophyta</taxon>
        <taxon>Magnoliopsida</taxon>
        <taxon>eudicotyledons</taxon>
        <taxon>Gunneridae</taxon>
        <taxon>Pentapetalae</taxon>
        <taxon>rosids</taxon>
        <taxon>fabids</taxon>
        <taxon>Fabales</taxon>
        <taxon>Fabaceae</taxon>
        <taxon>Papilionoideae</taxon>
        <taxon>50 kb inversion clade</taxon>
        <taxon>NPAAA clade</taxon>
        <taxon>indigoferoid/millettioid clade</taxon>
        <taxon>Phaseoleae</taxon>
        <taxon>Cajanus</taxon>
    </lineage>
</organism>
<dbReference type="Gene3D" id="3.40.50.150">
    <property type="entry name" value="Vaccinia Virus protein VP39"/>
    <property type="match status" value="2"/>
</dbReference>
<keyword evidence="2 8" id="KW-0808">Transferase</keyword>
<evidence type="ECO:0000256" key="2">
    <source>
        <dbReference type="ARBA" id="ARBA00022679"/>
    </source>
</evidence>
<evidence type="ECO:0000313" key="9">
    <source>
        <dbReference type="Proteomes" id="UP000075243"/>
    </source>
</evidence>
<name>A0A151TCG4_CAJCA</name>
<dbReference type="FunFam" id="1.10.10.10:FF:000357">
    <property type="entry name" value="Caffeic acid 3-O-methyltransferase"/>
    <property type="match status" value="1"/>
</dbReference>
<reference evidence="8 9" key="1">
    <citation type="journal article" date="2012" name="Nat. Biotechnol.">
        <title>Draft genome sequence of pigeonpea (Cajanus cajan), an orphan legume crop of resource-poor farmers.</title>
        <authorList>
            <person name="Varshney R.K."/>
            <person name="Chen W."/>
            <person name="Li Y."/>
            <person name="Bharti A.K."/>
            <person name="Saxena R.K."/>
            <person name="Schlueter J.A."/>
            <person name="Donoghue M.T."/>
            <person name="Azam S."/>
            <person name="Fan G."/>
            <person name="Whaley A.M."/>
            <person name="Farmer A.D."/>
            <person name="Sheridan J."/>
            <person name="Iwata A."/>
            <person name="Tuteja R."/>
            <person name="Penmetsa R.V."/>
            <person name="Wu W."/>
            <person name="Upadhyaya H.D."/>
            <person name="Yang S.P."/>
            <person name="Shah T."/>
            <person name="Saxena K.B."/>
            <person name="Michael T."/>
            <person name="McCombie W.R."/>
            <person name="Yang B."/>
            <person name="Zhang G."/>
            <person name="Yang H."/>
            <person name="Wang J."/>
            <person name="Spillane C."/>
            <person name="Cook D.R."/>
            <person name="May G.D."/>
            <person name="Xu X."/>
            <person name="Jackson S.A."/>
        </authorList>
    </citation>
    <scope>NUCLEOTIDE SEQUENCE [LARGE SCALE GENOMIC DNA]</scope>
    <source>
        <strain evidence="9">cv. Asha</strain>
    </source>
</reference>
<dbReference type="InterPro" id="IPR001077">
    <property type="entry name" value="COMT_C"/>
</dbReference>
<dbReference type="InterPro" id="IPR029063">
    <property type="entry name" value="SAM-dependent_MTases_sf"/>
</dbReference>
<dbReference type="Gramene" id="C.cajan_18772.t">
    <property type="protein sequence ID" value="C.cajan_18772.t"/>
    <property type="gene ID" value="C.cajan_18772"/>
</dbReference>
<feature type="active site" description="Proton acceptor" evidence="4">
    <location>
        <position position="254"/>
    </location>
</feature>